<dbReference type="Proteomes" id="UP000272833">
    <property type="component" value="Unassembled WGS sequence"/>
</dbReference>
<feature type="signal peptide" evidence="7">
    <location>
        <begin position="1"/>
        <end position="20"/>
    </location>
</feature>
<comment type="function">
    <text evidence="7">Possible subunit of a heme lyase.</text>
</comment>
<evidence type="ECO:0000313" key="9">
    <source>
        <dbReference type="EMBL" id="RRW38470.1"/>
    </source>
</evidence>
<keyword evidence="7" id="KW-1133">Transmembrane helix</keyword>
<keyword evidence="3 7" id="KW-0479">Metal-binding</keyword>
<keyword evidence="7" id="KW-0472">Membrane</keyword>
<feature type="domain" description="CcmH/CycL/Ccl2/NrfF N-terminal" evidence="8">
    <location>
        <begin position="12"/>
        <end position="152"/>
    </location>
</feature>
<dbReference type="InterPro" id="IPR005616">
    <property type="entry name" value="CcmH/CycL/Ccl2/NrfF_N"/>
</dbReference>
<dbReference type="EMBL" id="RHRS01000006">
    <property type="protein sequence ID" value="RRW38470.1"/>
    <property type="molecule type" value="Genomic_DNA"/>
</dbReference>
<feature type="chain" id="PRO_5018811145" description="Cytochrome c-type biogenesis protein" evidence="7">
    <location>
        <begin position="21"/>
        <end position="162"/>
    </location>
</feature>
<dbReference type="CDD" id="cd16378">
    <property type="entry name" value="CcmH_N"/>
    <property type="match status" value="1"/>
</dbReference>
<proteinExistence type="inferred from homology"/>
<gene>
    <name evidence="9" type="ORF">EGJ44_03765</name>
</gene>
<keyword evidence="6 7" id="KW-0408">Iron</keyword>
<evidence type="ECO:0000256" key="7">
    <source>
        <dbReference type="RuleBase" id="RU364112"/>
    </source>
</evidence>
<organism evidence="9 10">
    <name type="scientific">Ectopseudomonas oleovorans</name>
    <name type="common">Pseudomonas oleovorans</name>
    <dbReference type="NCBI Taxonomy" id="301"/>
    <lineage>
        <taxon>Bacteria</taxon>
        <taxon>Pseudomonadati</taxon>
        <taxon>Pseudomonadota</taxon>
        <taxon>Gammaproteobacteria</taxon>
        <taxon>Pseudomonadales</taxon>
        <taxon>Pseudomonadaceae</taxon>
        <taxon>Ectopseudomonas</taxon>
    </lineage>
</organism>
<keyword evidence="5" id="KW-0201">Cytochrome c-type biogenesis</keyword>
<dbReference type="Pfam" id="PF03918">
    <property type="entry name" value="CcmH"/>
    <property type="match status" value="1"/>
</dbReference>
<evidence type="ECO:0000256" key="5">
    <source>
        <dbReference type="ARBA" id="ARBA00022748"/>
    </source>
</evidence>
<evidence type="ECO:0000256" key="2">
    <source>
        <dbReference type="ARBA" id="ARBA00022617"/>
    </source>
</evidence>
<dbReference type="GO" id="GO:0005886">
    <property type="term" value="C:plasma membrane"/>
    <property type="evidence" value="ECO:0007669"/>
    <property type="project" value="TreeGrafter"/>
</dbReference>
<dbReference type="PANTHER" id="PTHR47870:SF1">
    <property type="entry name" value="CYTOCHROME C-TYPE BIOGENESIS PROTEIN CCMH"/>
    <property type="match status" value="1"/>
</dbReference>
<dbReference type="PANTHER" id="PTHR47870">
    <property type="entry name" value="CYTOCHROME C-TYPE BIOGENESIS PROTEIN CCMH"/>
    <property type="match status" value="1"/>
</dbReference>
<dbReference type="GO" id="GO:0046872">
    <property type="term" value="F:metal ion binding"/>
    <property type="evidence" value="ECO:0007669"/>
    <property type="project" value="UniProtKB-KW"/>
</dbReference>
<dbReference type="InterPro" id="IPR051263">
    <property type="entry name" value="C-type_cytochrome_biogenesis"/>
</dbReference>
<keyword evidence="7" id="KW-0812">Transmembrane</keyword>
<evidence type="ECO:0000256" key="3">
    <source>
        <dbReference type="ARBA" id="ARBA00022723"/>
    </source>
</evidence>
<dbReference type="AlphaFoldDB" id="A0A427HU43"/>
<dbReference type="InterPro" id="IPR038297">
    <property type="entry name" value="CcmH/CycL/NrfF/Ccl2_sf"/>
</dbReference>
<dbReference type="GO" id="GO:0017004">
    <property type="term" value="P:cytochrome complex assembly"/>
    <property type="evidence" value="ECO:0007669"/>
    <property type="project" value="UniProtKB-KW"/>
</dbReference>
<evidence type="ECO:0000259" key="8">
    <source>
        <dbReference type="Pfam" id="PF03918"/>
    </source>
</evidence>
<accession>A0A427HU43</accession>
<reference evidence="9 10" key="1">
    <citation type="submission" date="2018-10" db="EMBL/GenBank/DDBJ databases">
        <title>Transmission dynamics of multidrug resistant bacteria on intensive care unit surfaces.</title>
        <authorList>
            <person name="D'Souza A.W."/>
            <person name="Potter R.F."/>
            <person name="Wallace M."/>
            <person name="Shupe A."/>
            <person name="Patel S."/>
            <person name="Sun S."/>
            <person name="Gul D."/>
            <person name="Kwon J.H."/>
            <person name="Andleeb S."/>
            <person name="Burnham C.-A.D."/>
            <person name="Dantas G."/>
        </authorList>
    </citation>
    <scope>NUCLEOTIDE SEQUENCE [LARGE SCALE GENOMIC DNA]</scope>
    <source>
        <strain evidence="9 10">PO_271</strain>
    </source>
</reference>
<sequence length="162" mass="18202">MKRLLISAGLALGLLASAQAAIDTFEFANDAERQRYRNLIEELRCPKCQNQNIADSDAPIAMDLRNEIFRMLEEGKSNEEIIDFLVSRYGDFVLYKPPLTSRTLLLWYGPAGMLVIGFGVLGVILLRRRSQNKDRSAAGLSVDEQARLAALLEQNSQDNKDR</sequence>
<comment type="caution">
    <text evidence="9">The sequence shown here is derived from an EMBL/GenBank/DDBJ whole genome shotgun (WGS) entry which is preliminary data.</text>
</comment>
<name>A0A427HU43_ECTOL</name>
<evidence type="ECO:0000256" key="1">
    <source>
        <dbReference type="ARBA" id="ARBA00010342"/>
    </source>
</evidence>
<evidence type="ECO:0000313" key="10">
    <source>
        <dbReference type="Proteomes" id="UP000272833"/>
    </source>
</evidence>
<evidence type="ECO:0000256" key="6">
    <source>
        <dbReference type="ARBA" id="ARBA00023004"/>
    </source>
</evidence>
<evidence type="ECO:0000256" key="4">
    <source>
        <dbReference type="ARBA" id="ARBA00022729"/>
    </source>
</evidence>
<dbReference type="Gene3D" id="1.10.8.640">
    <property type="entry name" value="Cytochrome C biogenesis protein"/>
    <property type="match status" value="1"/>
</dbReference>
<keyword evidence="2 7" id="KW-0349">Heme</keyword>
<protein>
    <recommendedName>
        <fullName evidence="7">Cytochrome c-type biogenesis protein</fullName>
    </recommendedName>
</protein>
<dbReference type="FunFam" id="1.10.8.640:FF:000001">
    <property type="entry name" value="Cytochrome c-type biogenesis protein"/>
    <property type="match status" value="1"/>
</dbReference>
<feature type="transmembrane region" description="Helical" evidence="7">
    <location>
        <begin position="105"/>
        <end position="126"/>
    </location>
</feature>
<keyword evidence="4 7" id="KW-0732">Signal</keyword>
<comment type="similarity">
    <text evidence="1 7">Belongs to the CcmH/CycL/Ccl2/NrfF family.</text>
</comment>
<dbReference type="RefSeq" id="WP_125873587.1">
    <property type="nucleotide sequence ID" value="NZ_RHRS01000006.1"/>
</dbReference>